<proteinExistence type="predicted"/>
<protein>
    <submittedName>
        <fullName evidence="1">Uncharacterized protein</fullName>
    </submittedName>
</protein>
<sequence length="44" mass="5446">MEILPPFNEKKAKWEILIKIVQKETKNDEKEYNFEFSETHFLIF</sequence>
<dbReference type="Proteomes" id="UP000039370">
    <property type="component" value="Unassembled WGS sequence"/>
</dbReference>
<dbReference type="EMBL" id="CDOK01000148">
    <property type="protein sequence ID" value="CEN51438.1"/>
    <property type="molecule type" value="Genomic_DNA"/>
</dbReference>
<evidence type="ECO:0000313" key="2">
    <source>
        <dbReference type="Proteomes" id="UP000039370"/>
    </source>
</evidence>
<name>A0A0B7IN76_9FLAO</name>
<dbReference type="AlphaFoldDB" id="A0A0B7IN76"/>
<organism evidence="1 2">
    <name type="scientific">Capnocytophaga canimorsus</name>
    <dbReference type="NCBI Taxonomy" id="28188"/>
    <lineage>
        <taxon>Bacteria</taxon>
        <taxon>Pseudomonadati</taxon>
        <taxon>Bacteroidota</taxon>
        <taxon>Flavobacteriia</taxon>
        <taxon>Flavobacteriales</taxon>
        <taxon>Flavobacteriaceae</taxon>
        <taxon>Capnocytophaga</taxon>
    </lineage>
</organism>
<reference evidence="2" key="1">
    <citation type="submission" date="2015-01" db="EMBL/GenBank/DDBJ databases">
        <authorList>
            <person name="MANFREDI Pablo"/>
        </authorList>
    </citation>
    <scope>NUCLEOTIDE SEQUENCE [LARGE SCALE GENOMIC DNA]</scope>
    <source>
        <strain evidence="2">Cc11</strain>
    </source>
</reference>
<gene>
    <name evidence="1" type="ORF">CCAN11_2310012</name>
</gene>
<evidence type="ECO:0000313" key="1">
    <source>
        <dbReference type="EMBL" id="CEN51438.1"/>
    </source>
</evidence>
<accession>A0A0B7IN76</accession>